<reference evidence="3" key="1">
    <citation type="journal article" date="2008" name="Nat. Genet.">
        <title>The Pristionchus pacificus genome provides a unique perspective on nematode lifestyle and parasitism.</title>
        <authorList>
            <person name="Dieterich C."/>
            <person name="Clifton S.W."/>
            <person name="Schuster L.N."/>
            <person name="Chinwalla A."/>
            <person name="Delehaunty K."/>
            <person name="Dinkelacker I."/>
            <person name="Fulton L."/>
            <person name="Fulton R."/>
            <person name="Godfrey J."/>
            <person name="Minx P."/>
            <person name="Mitreva M."/>
            <person name="Roeseler W."/>
            <person name="Tian H."/>
            <person name="Witte H."/>
            <person name="Yang S.P."/>
            <person name="Wilson R.K."/>
            <person name="Sommer R.J."/>
        </authorList>
    </citation>
    <scope>NUCLEOTIDE SEQUENCE [LARGE SCALE GENOMIC DNA]</scope>
    <source>
        <strain evidence="3">PS312</strain>
    </source>
</reference>
<evidence type="ECO:0000313" key="3">
    <source>
        <dbReference type="Proteomes" id="UP000005239"/>
    </source>
</evidence>
<evidence type="ECO:0000313" key="2">
    <source>
        <dbReference type="EnsemblMetazoa" id="PPA41377.1"/>
    </source>
</evidence>
<evidence type="ECO:0000256" key="1">
    <source>
        <dbReference type="SAM" id="MobiDB-lite"/>
    </source>
</evidence>
<keyword evidence="3" id="KW-1185">Reference proteome</keyword>
<feature type="region of interest" description="Disordered" evidence="1">
    <location>
        <begin position="45"/>
        <end position="88"/>
    </location>
</feature>
<sequence>MYKFGKNDWYLSGLNSQKFFATTKTQPLYHRGTLLLSLRDHENETKLFTDRPDRTRPTDHSRLSESDPTTHSQHRVPESGISNFELLD</sequence>
<dbReference type="Proteomes" id="UP000005239">
    <property type="component" value="Unassembled WGS sequence"/>
</dbReference>
<dbReference type="EnsemblMetazoa" id="PPA41377.1">
    <property type="protein sequence ID" value="PPA41377.1"/>
    <property type="gene ID" value="WBGene00279746"/>
</dbReference>
<gene>
    <name evidence="2" type="primary">WBGene00279746</name>
</gene>
<proteinExistence type="predicted"/>
<feature type="compositionally biased region" description="Basic and acidic residues" evidence="1">
    <location>
        <begin position="45"/>
        <end position="65"/>
    </location>
</feature>
<protein>
    <submittedName>
        <fullName evidence="2">Uncharacterized protein</fullName>
    </submittedName>
</protein>
<name>A0A8R1YWX2_PRIPA</name>
<organism evidence="2 3">
    <name type="scientific">Pristionchus pacificus</name>
    <name type="common">Parasitic nematode worm</name>
    <dbReference type="NCBI Taxonomy" id="54126"/>
    <lineage>
        <taxon>Eukaryota</taxon>
        <taxon>Metazoa</taxon>
        <taxon>Ecdysozoa</taxon>
        <taxon>Nematoda</taxon>
        <taxon>Chromadorea</taxon>
        <taxon>Rhabditida</taxon>
        <taxon>Rhabditina</taxon>
        <taxon>Diplogasteromorpha</taxon>
        <taxon>Diplogasteroidea</taxon>
        <taxon>Neodiplogasteridae</taxon>
        <taxon>Pristionchus</taxon>
    </lineage>
</organism>
<accession>A0A8R1YWX2</accession>
<dbReference type="AlphaFoldDB" id="A0A8R1YWX2"/>
<reference evidence="2" key="2">
    <citation type="submission" date="2022-06" db="UniProtKB">
        <authorList>
            <consortium name="EnsemblMetazoa"/>
        </authorList>
    </citation>
    <scope>IDENTIFICATION</scope>
    <source>
        <strain evidence="2">PS312</strain>
    </source>
</reference>